<dbReference type="PANTHER" id="PTHR24347">
    <property type="entry name" value="SERINE/THREONINE-PROTEIN KINASE"/>
    <property type="match status" value="1"/>
</dbReference>
<dbReference type="InterPro" id="IPR011009">
    <property type="entry name" value="Kinase-like_dom_sf"/>
</dbReference>
<keyword evidence="2" id="KW-0418">Kinase</keyword>
<gene>
    <name evidence="2" type="ORF">F7D25_12985</name>
</gene>
<keyword evidence="2" id="KW-0808">Transferase</keyword>
<dbReference type="SUPFAM" id="SSF56112">
    <property type="entry name" value="Protein kinase-like (PK-like)"/>
    <property type="match status" value="1"/>
</dbReference>
<dbReference type="EMBL" id="VZAH01000125">
    <property type="protein sequence ID" value="MQP15305.1"/>
    <property type="molecule type" value="Genomic_DNA"/>
</dbReference>
<evidence type="ECO:0000313" key="3">
    <source>
        <dbReference type="Proteomes" id="UP000477980"/>
    </source>
</evidence>
<dbReference type="AlphaFoldDB" id="A0A6G1VP24"/>
<dbReference type="Pfam" id="PF00069">
    <property type="entry name" value="Pkinase"/>
    <property type="match status" value="1"/>
</dbReference>
<evidence type="ECO:0000313" key="2">
    <source>
        <dbReference type="EMBL" id="MQP15305.1"/>
    </source>
</evidence>
<dbReference type="PROSITE" id="PS00108">
    <property type="entry name" value="PROTEIN_KINASE_ST"/>
    <property type="match status" value="1"/>
</dbReference>
<dbReference type="InterPro" id="IPR032675">
    <property type="entry name" value="LRR_dom_sf"/>
</dbReference>
<dbReference type="OrthoDB" id="9813021at2"/>
<evidence type="ECO:0000259" key="1">
    <source>
        <dbReference type="PROSITE" id="PS50011"/>
    </source>
</evidence>
<organism evidence="2 3">
    <name type="scientific">Segatella copri</name>
    <dbReference type="NCBI Taxonomy" id="165179"/>
    <lineage>
        <taxon>Bacteria</taxon>
        <taxon>Pseudomonadati</taxon>
        <taxon>Bacteroidota</taxon>
        <taxon>Bacteroidia</taxon>
        <taxon>Bacteroidales</taxon>
        <taxon>Prevotellaceae</taxon>
        <taxon>Segatella</taxon>
    </lineage>
</organism>
<keyword evidence="2" id="KW-0723">Serine/threonine-protein kinase</keyword>
<accession>A0A6G1VP24</accession>
<dbReference type="CDD" id="cd14014">
    <property type="entry name" value="STKc_PknB_like"/>
    <property type="match status" value="1"/>
</dbReference>
<dbReference type="Gene3D" id="3.80.10.10">
    <property type="entry name" value="Ribonuclease Inhibitor"/>
    <property type="match status" value="1"/>
</dbReference>
<sequence length="446" mass="50769">MILFKKEIKFEKIVWVSIKCCIFACMEQVSGFYFPPSETTSAQFSNMTEISASGFNILIRAKRDGRWWILKALAPAVRNSEVYQSLLQKEFDIMKHVQHPGVAEVMGIEEVDGYGKCLVMEWIDGVTLEEWLQQHHSKAERVHIANQLLVVLEFVHDMQVVHRDLKPSNMMVTRNGSVLKLIDFGLADADSYAILKEPAGTDGYVSPEQQKGGPTDVRNDIYSVGVILDKMKLNFSYRLGLKRCLRPLEERYPNMTAMRQHIHSLHRNLLAFWISSGILAACTTGVVVYNKVNEPPRGYDVVAEFKIGNLAYKSWGGGVVSVRAANSKDSCIEVPKTVNFQGMTYKIDEIEKKAFADQPDLRKLVLPDTKFHVMKQMVENSPNLHSICFRSALPPVIGNAIWKTRIQDVFSDSDFKRVILYVPKGSFDAYRNSAWNQFENIIEYEL</sequence>
<proteinExistence type="predicted"/>
<name>A0A6G1VP24_9BACT</name>
<dbReference type="InterPro" id="IPR008271">
    <property type="entry name" value="Ser/Thr_kinase_AS"/>
</dbReference>
<protein>
    <submittedName>
        <fullName evidence="2">Serine/threonine protein kinase</fullName>
    </submittedName>
</protein>
<dbReference type="GO" id="GO:0005524">
    <property type="term" value="F:ATP binding"/>
    <property type="evidence" value="ECO:0007669"/>
    <property type="project" value="InterPro"/>
</dbReference>
<dbReference type="Proteomes" id="UP000477980">
    <property type="component" value="Unassembled WGS sequence"/>
</dbReference>
<reference evidence="2 3" key="1">
    <citation type="submission" date="2019-09" db="EMBL/GenBank/DDBJ databases">
        <title>Distinct polysaccharide growth profiles of human intestinal Prevotella copri isolates.</title>
        <authorList>
            <person name="Fehlner-Peach H."/>
            <person name="Magnabosco C."/>
            <person name="Raghavan V."/>
            <person name="Scher J.U."/>
            <person name="Tett A."/>
            <person name="Cox L.M."/>
            <person name="Gottsegen C."/>
            <person name="Watters A."/>
            <person name="Wiltshire- Gordon J.D."/>
            <person name="Segata N."/>
            <person name="Bonneau R."/>
            <person name="Littman D.R."/>
        </authorList>
    </citation>
    <scope>NUCLEOTIDE SEQUENCE [LARGE SCALE GENOMIC DNA]</scope>
    <source>
        <strain evidence="3">iAA917</strain>
    </source>
</reference>
<dbReference type="InterPro" id="IPR000719">
    <property type="entry name" value="Prot_kinase_dom"/>
</dbReference>
<dbReference type="Gene3D" id="1.10.510.10">
    <property type="entry name" value="Transferase(Phosphotransferase) domain 1"/>
    <property type="match status" value="1"/>
</dbReference>
<dbReference type="SMART" id="SM00220">
    <property type="entry name" value="S_TKc"/>
    <property type="match status" value="1"/>
</dbReference>
<comment type="caution">
    <text evidence="2">The sequence shown here is derived from an EMBL/GenBank/DDBJ whole genome shotgun (WGS) entry which is preliminary data.</text>
</comment>
<dbReference type="GO" id="GO:0004674">
    <property type="term" value="F:protein serine/threonine kinase activity"/>
    <property type="evidence" value="ECO:0007669"/>
    <property type="project" value="UniProtKB-KW"/>
</dbReference>
<dbReference type="PROSITE" id="PS50011">
    <property type="entry name" value="PROTEIN_KINASE_DOM"/>
    <property type="match status" value="1"/>
</dbReference>
<feature type="domain" description="Protein kinase" evidence="1">
    <location>
        <begin position="44"/>
        <end position="375"/>
    </location>
</feature>